<reference evidence="2 3" key="1">
    <citation type="submission" date="2015-12" db="EMBL/GenBank/DDBJ databases">
        <title>Nitrous oxide reduction kinetics distinguish bacteria harboring typical versus atypical NosZ.</title>
        <authorList>
            <person name="Yoon S."/>
            <person name="Nissen S."/>
            <person name="Park D."/>
            <person name="Sanford R.A."/>
            <person name="Loeffler F.E."/>
        </authorList>
    </citation>
    <scope>NUCLEOTIDE SEQUENCE [LARGE SCALE GENOMIC DNA]</scope>
    <source>
        <strain evidence="2 3">ATCC BAA-841</strain>
    </source>
</reference>
<keyword evidence="3" id="KW-1185">Reference proteome</keyword>
<evidence type="ECO:0000313" key="3">
    <source>
        <dbReference type="Proteomes" id="UP000070186"/>
    </source>
</evidence>
<protein>
    <recommendedName>
        <fullName evidence="4">Heme biosynthesis operon protein HemX</fullName>
    </recommendedName>
</protein>
<dbReference type="STRING" id="281362.AT959_05925"/>
<proteinExistence type="predicted"/>
<evidence type="ECO:0000256" key="1">
    <source>
        <dbReference type="SAM" id="Coils"/>
    </source>
</evidence>
<accession>A0A133XLS0</accession>
<dbReference type="Proteomes" id="UP000070186">
    <property type="component" value="Unassembled WGS sequence"/>
</dbReference>
<dbReference type="AlphaFoldDB" id="A0A133XLS0"/>
<name>A0A133XLS0_9RHOO</name>
<sequence>MMPDNEQTPAPNMNLPAALPASPRSYRQNLTLLIAVVALGLAGWQWLETRQKLADTQQEVTRRLAEAEAGNQEERGAQKQLREQIEDLQSRQGAFEGKLNEFQGQSVALQSLYQDIARSREEALLLEVEQAITLAGQQLQLAGNVPVALLALQTADARLARLDRSAYLPLRKALAKDIERLNALPFVDQAGISLRLEQVVLAAERLPLASYGRPSEKAENAPAPAAEPWWQGAGRQLWQEIKGLVRIQRFDGTDPALLAPGQEFFLRENLKLRLLNARLALFSRDQTTFRNELKQAQSWLGRHFVVDDKAVQAAQATLGQMAGVALNSDLPNLSETQGALRTLRGGKEKR</sequence>
<keyword evidence="1" id="KW-0175">Coiled coil</keyword>
<dbReference type="EMBL" id="LODL01000010">
    <property type="protein sequence ID" value="KXB31880.1"/>
    <property type="molecule type" value="Genomic_DNA"/>
</dbReference>
<dbReference type="Pfam" id="PF04375">
    <property type="entry name" value="HemX"/>
    <property type="match status" value="1"/>
</dbReference>
<dbReference type="PANTHER" id="PTHR38043">
    <property type="entry name" value="PROTEIN HEMX"/>
    <property type="match status" value="1"/>
</dbReference>
<feature type="coiled-coil region" evidence="1">
    <location>
        <begin position="64"/>
        <end position="91"/>
    </location>
</feature>
<evidence type="ECO:0008006" key="4">
    <source>
        <dbReference type="Google" id="ProtNLM"/>
    </source>
</evidence>
<comment type="caution">
    <text evidence="2">The sequence shown here is derived from an EMBL/GenBank/DDBJ whole genome shotgun (WGS) entry which is preliminary data.</text>
</comment>
<gene>
    <name evidence="2" type="ORF">AT959_05925</name>
</gene>
<evidence type="ECO:0000313" key="2">
    <source>
        <dbReference type="EMBL" id="KXB31880.1"/>
    </source>
</evidence>
<dbReference type="PANTHER" id="PTHR38043:SF1">
    <property type="entry name" value="PROTEIN HEMX"/>
    <property type="match status" value="1"/>
</dbReference>
<dbReference type="InterPro" id="IPR007470">
    <property type="entry name" value="HemX"/>
</dbReference>
<organism evidence="2 3">
    <name type="scientific">Dechloromonas denitrificans</name>
    <dbReference type="NCBI Taxonomy" id="281362"/>
    <lineage>
        <taxon>Bacteria</taxon>
        <taxon>Pseudomonadati</taxon>
        <taxon>Pseudomonadota</taxon>
        <taxon>Betaproteobacteria</taxon>
        <taxon>Rhodocyclales</taxon>
        <taxon>Azonexaceae</taxon>
        <taxon>Dechloromonas</taxon>
    </lineage>
</organism>